<reference evidence="5" key="1">
    <citation type="submission" date="2019-07" db="EMBL/GenBank/DDBJ databases">
        <authorList>
            <person name="Palmer J.M."/>
        </authorList>
    </citation>
    <scope>NUCLEOTIDE SEQUENCE</scope>
    <source>
        <strain evidence="5">PC9</strain>
    </source>
</reference>
<dbReference type="Gene3D" id="1.25.40.1010">
    <property type="match status" value="1"/>
</dbReference>
<keyword evidence="2 3" id="KW-0802">TPR repeat</keyword>
<organism evidence="5 6">
    <name type="scientific">Pleurotus ostreatus</name>
    <name type="common">Oyster mushroom</name>
    <name type="synonym">White-rot fungus</name>
    <dbReference type="NCBI Taxonomy" id="5322"/>
    <lineage>
        <taxon>Eukaryota</taxon>
        <taxon>Fungi</taxon>
        <taxon>Dikarya</taxon>
        <taxon>Basidiomycota</taxon>
        <taxon>Agaricomycotina</taxon>
        <taxon>Agaricomycetes</taxon>
        <taxon>Agaricomycetidae</taxon>
        <taxon>Agaricales</taxon>
        <taxon>Pleurotineae</taxon>
        <taxon>Pleurotaceae</taxon>
        <taxon>Pleurotus</taxon>
    </lineage>
</organism>
<feature type="region of interest" description="Disordered" evidence="4">
    <location>
        <begin position="622"/>
        <end position="665"/>
    </location>
</feature>
<dbReference type="Pfam" id="PF12569">
    <property type="entry name" value="NatA_aux_su"/>
    <property type="match status" value="1"/>
</dbReference>
<dbReference type="RefSeq" id="XP_036631730.1">
    <property type="nucleotide sequence ID" value="XM_036775711.1"/>
</dbReference>
<dbReference type="PANTHER" id="PTHR22767:SF2">
    <property type="entry name" value="N(ALPHA)-ACETYLTRANSFERASE 15_16, ISOFORM A"/>
    <property type="match status" value="1"/>
</dbReference>
<dbReference type="InterPro" id="IPR011990">
    <property type="entry name" value="TPR-like_helical_dom_sf"/>
</dbReference>
<dbReference type="VEuPathDB" id="FungiDB:PC9H_006159"/>
<feature type="compositionally biased region" description="Basic residues" evidence="4">
    <location>
        <begin position="623"/>
        <end position="633"/>
    </location>
</feature>
<keyword evidence="1" id="KW-0677">Repeat</keyword>
<dbReference type="SUPFAM" id="SSF48452">
    <property type="entry name" value="TPR-like"/>
    <property type="match status" value="2"/>
</dbReference>
<dbReference type="PIRSF" id="PIRSF000422">
    <property type="entry name" value="N-terminal-AcTrfase-A_aux_su"/>
    <property type="match status" value="1"/>
</dbReference>
<evidence type="ECO:0000256" key="1">
    <source>
        <dbReference type="ARBA" id="ARBA00022737"/>
    </source>
</evidence>
<comment type="caution">
    <text evidence="5">The sequence shown here is derived from an EMBL/GenBank/DDBJ whole genome shotgun (WGS) entry which is preliminary data.</text>
</comment>
<proteinExistence type="predicted"/>
<dbReference type="Proteomes" id="UP000623687">
    <property type="component" value="Unassembled WGS sequence"/>
</dbReference>
<dbReference type="PROSITE" id="PS50005">
    <property type="entry name" value="TPR"/>
    <property type="match status" value="1"/>
</dbReference>
<dbReference type="InterPro" id="IPR021183">
    <property type="entry name" value="NatA_aux_su"/>
</dbReference>
<dbReference type="PANTHER" id="PTHR22767">
    <property type="entry name" value="N-TERMINAL ACETYLTRANSFERASE-RELATED"/>
    <property type="match status" value="1"/>
</dbReference>
<keyword evidence="6" id="KW-1185">Reference proteome</keyword>
<dbReference type="SMART" id="SM00028">
    <property type="entry name" value="TPR"/>
    <property type="match status" value="4"/>
</dbReference>
<dbReference type="EMBL" id="JACETU010000004">
    <property type="protein sequence ID" value="KAF7430452.1"/>
    <property type="molecule type" value="Genomic_DNA"/>
</dbReference>
<dbReference type="AlphaFoldDB" id="A0A8H6ZXF5"/>
<evidence type="ECO:0000313" key="6">
    <source>
        <dbReference type="Proteomes" id="UP000623687"/>
    </source>
</evidence>
<dbReference type="GeneID" id="59375977"/>
<gene>
    <name evidence="5" type="ORF">PC9H_006159</name>
</gene>
<accession>A0A8H6ZXF5</accession>
<sequence length="883" mass="99049">MAPSSKRALPSKEATLFRELLTLYETRQLKKGVKTADQILKKFPEHGGEDPSRSAMARDLPTTHFRNPVYERPVPSAIRQARRRHWLVKKGMRFDLTSHICWHVFGLIQKDEKNYEEALKSYTQALRFDKENINILRDSAQLQTQLRIYDGLVETRHTLLRLRPSLRQHWIALAVAHHLNGNLSSAKKILEHYEYSLKNIPDYDVEHSETLLYHVRILEDLGEYAEGLSLLDINSKSRAIVDRTAIMEFRARLLSKLRDTDASNAWRALIDHNSDCYEYYRGYLASKDVDLDNPSDESRAQALAILQEFASQLPKAATPRRMALSFATGEQFSDLIQQYLRSGLTKGVPSLFADIKGLYTEPQKYKAIQEAAEAILQENTPPEGQCSHGEPTTYLWTLCFLAQHYSYVPRATPSQPLPSPDFERALALLSTAIAHTPTLPELYTLRARVLKRAGDPLGAAAAMNEARLLDGQDRFLNTKCAKYHLRAGMIDEAIQFFGMFTKKDAANPGADLEEMQSTLYLIEAGDAEYRLGKLHLALKRYVAVDKIFHEMEDDQYDFHGYSLRKFNLNIYLNLLAWEDRLRSHPAYVTAALQASRIFVKVHDDPSLITAASSSVRLSDAEKKARKKAKKAASKAHDDKKPATASTADDTVENTPAKDDDPDGVKLLGAADGLDRAAKLLQPLESLAASNIDAWLVIYDVAVRRKKYLQAIKALKHAQSLDSEHAELHTRLVDFKKRASAFPQVPPAPIGPLVTTSLATLLPEEVSLETYNSLYLQRHSGCAPAVLAAARVLHSLGSAIDEVDATLFTTLADDAQLDIVTASKILDFLKAIKSSRVEEYRLTCVSRFPLSTVFMTQSELSQKQKQTAEGTTALVEAEKLEVVP</sequence>
<evidence type="ECO:0000256" key="3">
    <source>
        <dbReference type="PROSITE-ProRule" id="PRU00339"/>
    </source>
</evidence>
<name>A0A8H6ZXF5_PLEOS</name>
<dbReference type="GO" id="GO:0031415">
    <property type="term" value="C:NatA complex"/>
    <property type="evidence" value="ECO:0007669"/>
    <property type="project" value="TreeGrafter"/>
</dbReference>
<protein>
    <submittedName>
        <fullName evidence="5">Uncharacterized protein</fullName>
    </submittedName>
</protein>
<dbReference type="InterPro" id="IPR019734">
    <property type="entry name" value="TPR_rpt"/>
</dbReference>
<evidence type="ECO:0000256" key="2">
    <source>
        <dbReference type="ARBA" id="ARBA00022803"/>
    </source>
</evidence>
<evidence type="ECO:0000313" key="5">
    <source>
        <dbReference type="EMBL" id="KAF7430452.1"/>
    </source>
</evidence>
<dbReference type="OrthoDB" id="10263032at2759"/>
<feature type="repeat" description="TPR" evidence="3">
    <location>
        <begin position="99"/>
        <end position="132"/>
    </location>
</feature>
<feature type="region of interest" description="Disordered" evidence="4">
    <location>
        <begin position="43"/>
        <end position="66"/>
    </location>
</feature>
<feature type="compositionally biased region" description="Basic and acidic residues" evidence="4">
    <location>
        <begin position="43"/>
        <end position="52"/>
    </location>
</feature>
<evidence type="ECO:0000256" key="4">
    <source>
        <dbReference type="SAM" id="MobiDB-lite"/>
    </source>
</evidence>
<dbReference type="Gene3D" id="1.25.40.1040">
    <property type="match status" value="1"/>
</dbReference>